<evidence type="ECO:0000256" key="3">
    <source>
        <dbReference type="ARBA" id="ARBA00012856"/>
    </source>
</evidence>
<dbReference type="InterPro" id="IPR012259">
    <property type="entry name" value="DHFR"/>
</dbReference>
<dbReference type="GO" id="GO:0050661">
    <property type="term" value="F:NADP binding"/>
    <property type="evidence" value="ECO:0007669"/>
    <property type="project" value="InterPro"/>
</dbReference>
<keyword evidence="6" id="KW-0560">Oxidoreductase</keyword>
<dbReference type="PROSITE" id="PS51330">
    <property type="entry name" value="DHFR_2"/>
    <property type="match status" value="1"/>
</dbReference>
<organism evidence="8 9">
    <name type="scientific">Sporosarcina globispora</name>
    <name type="common">Bacillus globisporus</name>
    <dbReference type="NCBI Taxonomy" id="1459"/>
    <lineage>
        <taxon>Bacteria</taxon>
        <taxon>Bacillati</taxon>
        <taxon>Bacillota</taxon>
        <taxon>Bacilli</taxon>
        <taxon>Bacillales</taxon>
        <taxon>Caryophanaceae</taxon>
        <taxon>Sporosarcina</taxon>
    </lineage>
</organism>
<dbReference type="GO" id="GO:0046452">
    <property type="term" value="P:dihydrofolate metabolic process"/>
    <property type="evidence" value="ECO:0007669"/>
    <property type="project" value="TreeGrafter"/>
</dbReference>
<dbReference type="PATRIC" id="fig|1459.3.peg.2591"/>
<evidence type="ECO:0000313" key="9">
    <source>
        <dbReference type="Proteomes" id="UP000037109"/>
    </source>
</evidence>
<keyword evidence="4" id="KW-0554">One-carbon metabolism</keyword>
<dbReference type="Proteomes" id="UP000037109">
    <property type="component" value="Unassembled WGS sequence"/>
</dbReference>
<comment type="caution">
    <text evidence="8">The sequence shown here is derived from an EMBL/GenBank/DDBJ whole genome shotgun (WGS) entry which is preliminary data.</text>
</comment>
<dbReference type="GO" id="GO:0046654">
    <property type="term" value="P:tetrahydrofolate biosynthetic process"/>
    <property type="evidence" value="ECO:0007669"/>
    <property type="project" value="UniProtKB-UniPathway"/>
</dbReference>
<evidence type="ECO:0000256" key="2">
    <source>
        <dbReference type="ARBA" id="ARBA00009539"/>
    </source>
</evidence>
<dbReference type="InterPro" id="IPR001796">
    <property type="entry name" value="DHFR_dom"/>
</dbReference>
<evidence type="ECO:0000256" key="6">
    <source>
        <dbReference type="ARBA" id="ARBA00023002"/>
    </source>
</evidence>
<comment type="similarity">
    <text evidence="2">Belongs to the dihydrofolate reductase family.</text>
</comment>
<dbReference type="STRING" id="1459.AF332_12015"/>
<dbReference type="GO" id="GO:0004146">
    <property type="term" value="F:dihydrofolate reductase activity"/>
    <property type="evidence" value="ECO:0007669"/>
    <property type="project" value="UniProtKB-EC"/>
</dbReference>
<protein>
    <recommendedName>
        <fullName evidence="3">dihydrofolate reductase</fullName>
        <ecNumber evidence="3">1.5.1.3</ecNumber>
    </recommendedName>
</protein>
<dbReference type="Gene3D" id="3.40.430.10">
    <property type="entry name" value="Dihydrofolate Reductase, subunit A"/>
    <property type="match status" value="1"/>
</dbReference>
<feature type="domain" description="DHFR" evidence="7">
    <location>
        <begin position="2"/>
        <end position="166"/>
    </location>
</feature>
<dbReference type="RefSeq" id="WP_053434839.1">
    <property type="nucleotide sequence ID" value="NZ_LGUF01000007.1"/>
</dbReference>
<dbReference type="OrthoDB" id="9804315at2"/>
<keyword evidence="5" id="KW-0521">NADP</keyword>
<dbReference type="SUPFAM" id="SSF53597">
    <property type="entry name" value="Dihydrofolate reductase-like"/>
    <property type="match status" value="1"/>
</dbReference>
<evidence type="ECO:0000256" key="4">
    <source>
        <dbReference type="ARBA" id="ARBA00022563"/>
    </source>
</evidence>
<dbReference type="InterPro" id="IPR024072">
    <property type="entry name" value="DHFR-like_dom_sf"/>
</dbReference>
<evidence type="ECO:0000256" key="1">
    <source>
        <dbReference type="ARBA" id="ARBA00004903"/>
    </source>
</evidence>
<evidence type="ECO:0000256" key="5">
    <source>
        <dbReference type="ARBA" id="ARBA00022857"/>
    </source>
</evidence>
<dbReference type="EC" id="1.5.1.3" evidence="3"/>
<gene>
    <name evidence="8" type="ORF">AF332_12015</name>
</gene>
<keyword evidence="9" id="KW-1185">Reference proteome</keyword>
<sequence length="171" mass="19878">MSINIIAAMGLDRELGQNNQLLCNLSADLKHFKELTTGGFVLMGSNTFRSIGKSLPDRENIVLTRDTKHNLPADVFAYDSFDQVLFEYRNFNEEVDDLWIIGGSNVYSQAIQHADKMYLTVIQNRFPEADCYFPAFDLSDWNHKVTGFKRKDEKNDFDHYYVEYSRKDKIK</sequence>
<dbReference type="PRINTS" id="PR00070">
    <property type="entry name" value="DHFR"/>
</dbReference>
<dbReference type="CDD" id="cd00209">
    <property type="entry name" value="DHFR"/>
    <property type="match status" value="1"/>
</dbReference>
<dbReference type="UniPathway" id="UPA00077">
    <property type="reaction ID" value="UER00158"/>
</dbReference>
<reference evidence="9" key="1">
    <citation type="submission" date="2015-07" db="EMBL/GenBank/DDBJ databases">
        <title>Fjat-10036 dsm4.</title>
        <authorList>
            <person name="Liu B."/>
            <person name="Wang J."/>
            <person name="Zhu Y."/>
            <person name="Liu G."/>
            <person name="Chen Q."/>
            <person name="Chen Z."/>
            <person name="Lan J."/>
            <person name="Che J."/>
            <person name="Ge C."/>
            <person name="Shi H."/>
            <person name="Pan Z."/>
            <person name="Liu X."/>
        </authorList>
    </citation>
    <scope>NUCLEOTIDE SEQUENCE [LARGE SCALE GENOMIC DNA]</scope>
    <source>
        <strain evidence="9">DSM 4</strain>
    </source>
</reference>
<dbReference type="EMBL" id="LGUF01000007">
    <property type="protein sequence ID" value="KON87481.1"/>
    <property type="molecule type" value="Genomic_DNA"/>
</dbReference>
<evidence type="ECO:0000313" key="8">
    <source>
        <dbReference type="EMBL" id="KON87481.1"/>
    </source>
</evidence>
<dbReference type="Pfam" id="PF00186">
    <property type="entry name" value="DHFR_1"/>
    <property type="match status" value="1"/>
</dbReference>
<dbReference type="GO" id="GO:0005829">
    <property type="term" value="C:cytosol"/>
    <property type="evidence" value="ECO:0007669"/>
    <property type="project" value="TreeGrafter"/>
</dbReference>
<evidence type="ECO:0000259" key="7">
    <source>
        <dbReference type="PROSITE" id="PS51330"/>
    </source>
</evidence>
<dbReference type="GO" id="GO:0006730">
    <property type="term" value="P:one-carbon metabolic process"/>
    <property type="evidence" value="ECO:0007669"/>
    <property type="project" value="UniProtKB-KW"/>
</dbReference>
<dbReference type="AlphaFoldDB" id="A0A0M0GDI3"/>
<dbReference type="GO" id="GO:0046655">
    <property type="term" value="P:folic acid metabolic process"/>
    <property type="evidence" value="ECO:0007669"/>
    <property type="project" value="TreeGrafter"/>
</dbReference>
<comment type="pathway">
    <text evidence="1">Cofactor biosynthesis; tetrahydrofolate biosynthesis; 5,6,7,8-tetrahydrofolate from 7,8-dihydrofolate: step 1/1.</text>
</comment>
<accession>A0A0M0GDI3</accession>
<dbReference type="PANTHER" id="PTHR48069">
    <property type="entry name" value="DIHYDROFOLATE REDUCTASE"/>
    <property type="match status" value="1"/>
</dbReference>
<name>A0A0M0GDI3_SPOGL</name>
<dbReference type="PANTHER" id="PTHR48069:SF3">
    <property type="entry name" value="DIHYDROFOLATE REDUCTASE"/>
    <property type="match status" value="1"/>
</dbReference>
<proteinExistence type="inferred from homology"/>